<keyword evidence="2" id="KW-1185">Reference proteome</keyword>
<dbReference type="Proteomes" id="UP000682739">
    <property type="component" value="Chromosome"/>
</dbReference>
<accession>A0A975DC70</accession>
<evidence type="ECO:0000313" key="2">
    <source>
        <dbReference type="Proteomes" id="UP000682739"/>
    </source>
</evidence>
<name>A0A975DC70_9GAMM</name>
<protein>
    <submittedName>
        <fullName evidence="1">Uncharacterized protein</fullName>
    </submittedName>
</protein>
<sequence>MEILFNHLGEASDEEFELKVIENTVRKLEKYPGGYIPANVKIKDIGAGADWRVVSIEIVAAATGLFFAIPALHKKIRESCEEWQRIYNGLNKVLAWLAFSSPVYYPDEYLFLIALYELDSEDNANDFTFLGSHNLPEANPSLKGLESVVFNFRYDESFESIAVSRAGKVLWRNSTELSCFA</sequence>
<dbReference type="EMBL" id="CP072110">
    <property type="protein sequence ID" value="QTH64264.1"/>
    <property type="molecule type" value="Genomic_DNA"/>
</dbReference>
<gene>
    <name evidence="1" type="ORF">J1N51_01915</name>
</gene>
<proteinExistence type="predicted"/>
<evidence type="ECO:0000313" key="1">
    <source>
        <dbReference type="EMBL" id="QTH64264.1"/>
    </source>
</evidence>
<organism evidence="1 2">
    <name type="scientific">Psychrosphaera ytuae</name>
    <dbReference type="NCBI Taxonomy" id="2820710"/>
    <lineage>
        <taxon>Bacteria</taxon>
        <taxon>Pseudomonadati</taxon>
        <taxon>Pseudomonadota</taxon>
        <taxon>Gammaproteobacteria</taxon>
        <taxon>Alteromonadales</taxon>
        <taxon>Pseudoalteromonadaceae</taxon>
        <taxon>Psychrosphaera</taxon>
    </lineage>
</organism>
<dbReference type="RefSeq" id="WP_208832319.1">
    <property type="nucleotide sequence ID" value="NZ_CP072110.1"/>
</dbReference>
<reference evidence="1" key="1">
    <citation type="submission" date="2021-03" db="EMBL/GenBank/DDBJ databases">
        <title>Description of Psychrosphaera ytuae sp. nov. isolated from deep sea sediment of South China Sea.</title>
        <authorList>
            <person name="Zhang J."/>
            <person name="Xu X.-D."/>
        </authorList>
    </citation>
    <scope>NUCLEOTIDE SEQUENCE</scope>
    <source>
        <strain evidence="1">MTZ26</strain>
    </source>
</reference>
<dbReference type="KEGG" id="psym:J1N51_01915"/>
<dbReference type="AlphaFoldDB" id="A0A975DC70"/>